<dbReference type="EMBL" id="CAJNNW010016695">
    <property type="protein sequence ID" value="CAE8659603.1"/>
    <property type="molecule type" value="Genomic_DNA"/>
</dbReference>
<name>A0A813J1A4_POLGL</name>
<reference evidence="2" key="1">
    <citation type="submission" date="2021-02" db="EMBL/GenBank/DDBJ databases">
        <authorList>
            <person name="Dougan E. K."/>
            <person name="Rhodes N."/>
            <person name="Thang M."/>
            <person name="Chan C."/>
        </authorList>
    </citation>
    <scope>NUCLEOTIDE SEQUENCE</scope>
</reference>
<feature type="non-terminal residue" evidence="2">
    <location>
        <position position="194"/>
    </location>
</feature>
<proteinExistence type="predicted"/>
<feature type="compositionally biased region" description="Pro residues" evidence="1">
    <location>
        <begin position="60"/>
        <end position="71"/>
    </location>
</feature>
<accession>A0A813J1A4</accession>
<comment type="caution">
    <text evidence="2">The sequence shown here is derived from an EMBL/GenBank/DDBJ whole genome shotgun (WGS) entry which is preliminary data.</text>
</comment>
<protein>
    <submittedName>
        <fullName evidence="2">Uncharacterized protein</fullName>
    </submittedName>
</protein>
<dbReference type="Proteomes" id="UP000626109">
    <property type="component" value="Unassembled WGS sequence"/>
</dbReference>
<evidence type="ECO:0000313" key="3">
    <source>
        <dbReference type="Proteomes" id="UP000626109"/>
    </source>
</evidence>
<dbReference type="AlphaFoldDB" id="A0A813J1A4"/>
<feature type="compositionally biased region" description="Basic and acidic residues" evidence="1">
    <location>
        <begin position="81"/>
        <end position="132"/>
    </location>
</feature>
<feature type="region of interest" description="Disordered" evidence="1">
    <location>
        <begin position="27"/>
        <end position="194"/>
    </location>
</feature>
<gene>
    <name evidence="2" type="ORF">PGLA2088_LOCUS13828</name>
</gene>
<feature type="compositionally biased region" description="Low complexity" evidence="1">
    <location>
        <begin position="47"/>
        <end position="59"/>
    </location>
</feature>
<feature type="non-terminal residue" evidence="2">
    <location>
        <position position="1"/>
    </location>
</feature>
<feature type="compositionally biased region" description="Basic and acidic residues" evidence="1">
    <location>
        <begin position="141"/>
        <end position="151"/>
    </location>
</feature>
<evidence type="ECO:0000313" key="2">
    <source>
        <dbReference type="EMBL" id="CAE8659603.1"/>
    </source>
</evidence>
<sequence length="194" mass="20933">AKRLASNVLPEPTSGVRCEAIVPVPSRTPTVLGPHPGGAAPYTTPRAAFGAQQPALLALPAPPDSPTPDPVSAPNRRARRRAPEESAEEAAKAAKAARADAEDRQLRIRQLQEELEQKRRDCEHAKAQREAAHGSARKRFSKSEDGAEEQHVQAQRQTELMQDKLQAARREKLRHAATASAVPPSSGRNTSSSE</sequence>
<organism evidence="2 3">
    <name type="scientific">Polarella glacialis</name>
    <name type="common">Dinoflagellate</name>
    <dbReference type="NCBI Taxonomy" id="89957"/>
    <lineage>
        <taxon>Eukaryota</taxon>
        <taxon>Sar</taxon>
        <taxon>Alveolata</taxon>
        <taxon>Dinophyceae</taxon>
        <taxon>Suessiales</taxon>
        <taxon>Suessiaceae</taxon>
        <taxon>Polarella</taxon>
    </lineage>
</organism>
<evidence type="ECO:0000256" key="1">
    <source>
        <dbReference type="SAM" id="MobiDB-lite"/>
    </source>
</evidence>